<comment type="caution">
    <text evidence="1">The sequence shown here is derived from an EMBL/GenBank/DDBJ whole genome shotgun (WGS) entry which is preliminary data.</text>
</comment>
<dbReference type="Gene3D" id="3.40.50.720">
    <property type="entry name" value="NAD(P)-binding Rossmann-like Domain"/>
    <property type="match status" value="1"/>
</dbReference>
<name>A0A1Y2E1E6_9PEZI</name>
<dbReference type="SUPFAM" id="SSF51735">
    <property type="entry name" value="NAD(P)-binding Rossmann-fold domains"/>
    <property type="match status" value="1"/>
</dbReference>
<reference evidence="1 2" key="1">
    <citation type="submission" date="2016-07" db="EMBL/GenBank/DDBJ databases">
        <title>Pervasive Adenine N6-methylation of Active Genes in Fungi.</title>
        <authorList>
            <consortium name="DOE Joint Genome Institute"/>
            <person name="Mondo S.J."/>
            <person name="Dannebaum R.O."/>
            <person name="Kuo R.C."/>
            <person name="Labutti K."/>
            <person name="Haridas S."/>
            <person name="Kuo A."/>
            <person name="Salamov A."/>
            <person name="Ahrendt S.R."/>
            <person name="Lipzen A."/>
            <person name="Sullivan W."/>
            <person name="Andreopoulos W.B."/>
            <person name="Clum A."/>
            <person name="Lindquist E."/>
            <person name="Daum C."/>
            <person name="Ramamoorthy G.K."/>
            <person name="Gryganskyi A."/>
            <person name="Culley D."/>
            <person name="Magnuson J.K."/>
            <person name="James T.Y."/>
            <person name="O'Malley M.A."/>
            <person name="Stajich J.E."/>
            <person name="Spatafora J.W."/>
            <person name="Visel A."/>
            <person name="Grigoriev I.V."/>
        </authorList>
    </citation>
    <scope>NUCLEOTIDE SEQUENCE [LARGE SCALE GENOMIC DNA]</scope>
    <source>
        <strain evidence="1 2">CBS 129021</strain>
    </source>
</reference>
<evidence type="ECO:0000313" key="1">
    <source>
        <dbReference type="EMBL" id="ORY65164.1"/>
    </source>
</evidence>
<dbReference type="Pfam" id="PF00106">
    <property type="entry name" value="adh_short"/>
    <property type="match status" value="1"/>
</dbReference>
<dbReference type="STRING" id="1141098.A0A1Y2E1E6"/>
<protein>
    <submittedName>
        <fullName evidence="1">Uncharacterized protein</fullName>
    </submittedName>
</protein>
<dbReference type="OrthoDB" id="1933717at2759"/>
<dbReference type="InParanoid" id="A0A1Y2E1E6"/>
<accession>A0A1Y2E1E6</accession>
<dbReference type="PANTHER" id="PTHR43976">
    <property type="entry name" value="SHORT CHAIN DEHYDROGENASE"/>
    <property type="match status" value="1"/>
</dbReference>
<dbReference type="InterPro" id="IPR002347">
    <property type="entry name" value="SDR_fam"/>
</dbReference>
<evidence type="ECO:0000313" key="2">
    <source>
        <dbReference type="Proteomes" id="UP000193689"/>
    </source>
</evidence>
<dbReference type="InterPro" id="IPR036291">
    <property type="entry name" value="NAD(P)-bd_dom_sf"/>
</dbReference>
<dbReference type="AlphaFoldDB" id="A0A1Y2E1E6"/>
<dbReference type="PANTHER" id="PTHR43976:SF6">
    <property type="entry name" value="OXIDOREDUCTASE, PUTATIVE (AFU_ORTHOLOGUE AFUA_1G13950)-RELATED"/>
    <property type="match status" value="1"/>
</dbReference>
<dbReference type="InterPro" id="IPR051911">
    <property type="entry name" value="SDR_oxidoreductase"/>
</dbReference>
<sequence>MATGTIEHLMTVNFYSPLWMIQALLPHMRASANKKPKVIINISSTQGLCTSPGEIAYDASKHALEAMTSILGTETSPFGIRTMVVNLGSFHTAFATSGERAGLVAPTADSGADDDPYLQPEHPVQQRLAMAMKYAKTSTGARGDTKKGAALLFDAAMKTPGSEAYEALEKQRSLQRLPVQFGISDQGSAKCERDRITQESLDFYMMYRGQFLARSLCFVKYSYILARLVEW</sequence>
<proteinExistence type="predicted"/>
<dbReference type="EMBL" id="MCFJ01000006">
    <property type="protein sequence ID" value="ORY65164.1"/>
    <property type="molecule type" value="Genomic_DNA"/>
</dbReference>
<organism evidence="1 2">
    <name type="scientific">Pseudomassariella vexata</name>
    <dbReference type="NCBI Taxonomy" id="1141098"/>
    <lineage>
        <taxon>Eukaryota</taxon>
        <taxon>Fungi</taxon>
        <taxon>Dikarya</taxon>
        <taxon>Ascomycota</taxon>
        <taxon>Pezizomycotina</taxon>
        <taxon>Sordariomycetes</taxon>
        <taxon>Xylariomycetidae</taxon>
        <taxon>Amphisphaeriales</taxon>
        <taxon>Pseudomassariaceae</taxon>
        <taxon>Pseudomassariella</taxon>
    </lineage>
</organism>
<gene>
    <name evidence="1" type="ORF">BCR38DRAFT_408899</name>
</gene>
<dbReference type="Proteomes" id="UP000193689">
    <property type="component" value="Unassembled WGS sequence"/>
</dbReference>
<dbReference type="GeneID" id="63774530"/>
<keyword evidence="2" id="KW-1185">Reference proteome</keyword>
<dbReference type="RefSeq" id="XP_040716316.1">
    <property type="nucleotide sequence ID" value="XM_040858318.1"/>
</dbReference>